<dbReference type="PROSITE" id="PS50893">
    <property type="entry name" value="ABC_TRANSPORTER_2"/>
    <property type="match status" value="1"/>
</dbReference>
<evidence type="ECO:0000256" key="6">
    <source>
        <dbReference type="ARBA" id="ARBA00023136"/>
    </source>
</evidence>
<keyword evidence="4" id="KW-0547">Nucleotide-binding</keyword>
<dbReference type="PANTHER" id="PTHR43166">
    <property type="entry name" value="AMINO ACID IMPORT ATP-BINDING PROTEIN"/>
    <property type="match status" value="1"/>
</dbReference>
<dbReference type="InterPro" id="IPR030679">
    <property type="entry name" value="ABC_ATPase_HisP-typ"/>
</dbReference>
<organism evidence="8 9">
    <name type="scientific">Clostridium butyricum</name>
    <dbReference type="NCBI Taxonomy" id="1492"/>
    <lineage>
        <taxon>Bacteria</taxon>
        <taxon>Bacillati</taxon>
        <taxon>Bacillota</taxon>
        <taxon>Clostridia</taxon>
        <taxon>Eubacteriales</taxon>
        <taxon>Clostridiaceae</taxon>
        <taxon>Clostridium</taxon>
    </lineage>
</organism>
<dbReference type="Gene3D" id="3.40.50.300">
    <property type="entry name" value="P-loop containing nucleotide triphosphate hydrolases"/>
    <property type="match status" value="1"/>
</dbReference>
<dbReference type="PROSITE" id="PS00211">
    <property type="entry name" value="ABC_TRANSPORTER_1"/>
    <property type="match status" value="1"/>
</dbReference>
<evidence type="ECO:0000313" key="9">
    <source>
        <dbReference type="Proteomes" id="UP000515243"/>
    </source>
</evidence>
<feature type="domain" description="ABC transporter" evidence="7">
    <location>
        <begin position="2"/>
        <end position="239"/>
    </location>
</feature>
<dbReference type="EMBL" id="CP040626">
    <property type="protein sequence ID" value="QMW91354.1"/>
    <property type="molecule type" value="Genomic_DNA"/>
</dbReference>
<dbReference type="InterPro" id="IPR027417">
    <property type="entry name" value="P-loop_NTPase"/>
</dbReference>
<dbReference type="SMART" id="SM00382">
    <property type="entry name" value="AAA"/>
    <property type="match status" value="1"/>
</dbReference>
<dbReference type="PIRSF" id="PIRSF039085">
    <property type="entry name" value="ABC_ATPase_HisP"/>
    <property type="match status" value="1"/>
</dbReference>
<dbReference type="InterPro" id="IPR017871">
    <property type="entry name" value="ABC_transporter-like_CS"/>
</dbReference>
<dbReference type="InterPro" id="IPR003439">
    <property type="entry name" value="ABC_transporter-like_ATP-bd"/>
</dbReference>
<keyword evidence="5 8" id="KW-0067">ATP-binding</keyword>
<proteinExistence type="predicted"/>
<accession>A0AAP9REV7</accession>
<reference evidence="8 9" key="1">
    <citation type="submission" date="2019-05" db="EMBL/GenBank/DDBJ databases">
        <authorList>
            <person name="Schori C."/>
            <person name="Ahrens C."/>
        </authorList>
    </citation>
    <scope>NUCLEOTIDE SEQUENCE [LARGE SCALE GENOMIC DNA]</scope>
    <source>
        <strain evidence="8 9">DSM 10702</strain>
    </source>
</reference>
<dbReference type="Proteomes" id="UP000515243">
    <property type="component" value="Chromosome 1"/>
</dbReference>
<dbReference type="FunFam" id="3.40.50.300:FF:000020">
    <property type="entry name" value="Amino acid ABC transporter ATP-binding component"/>
    <property type="match status" value="1"/>
</dbReference>
<evidence type="ECO:0000256" key="1">
    <source>
        <dbReference type="ARBA" id="ARBA00004202"/>
    </source>
</evidence>
<evidence type="ECO:0000256" key="4">
    <source>
        <dbReference type="ARBA" id="ARBA00022741"/>
    </source>
</evidence>
<protein>
    <submittedName>
        <fullName evidence="8">Amino acid ABC transporter ATP-binding protein</fullName>
    </submittedName>
</protein>
<dbReference type="RefSeq" id="WP_035763770.1">
    <property type="nucleotide sequence ID" value="NZ_AP019716.1"/>
</dbReference>
<keyword evidence="6" id="KW-0472">Membrane</keyword>
<evidence type="ECO:0000313" key="8">
    <source>
        <dbReference type="EMBL" id="QMW91354.1"/>
    </source>
</evidence>
<dbReference type="SUPFAM" id="SSF52540">
    <property type="entry name" value="P-loop containing nucleoside triphosphate hydrolases"/>
    <property type="match status" value="1"/>
</dbReference>
<dbReference type="InterPro" id="IPR050086">
    <property type="entry name" value="MetN_ABC_transporter-like"/>
</dbReference>
<dbReference type="InterPro" id="IPR003593">
    <property type="entry name" value="AAA+_ATPase"/>
</dbReference>
<sequence>MININGIKKSYGDAEILKGIDLEVKDGEVIVIIGPSGSGKSTFLRCLNYLETPDEGTIKVDDFKIHAKNYTKNNVKELRSKSAMVFQNFNLFNNRTVLENVMEGLITVKKMSKRESEETALSLLKKVNMHMKKDSYPKNLSGGQKQRVSIARAIAMNPEFILFDEPTSALDPEMVLDVLNLIKDLAKENRTMIIVTHEISFAKDVADVIVFMDEGIIIEKGRTDEVLLNPKESRTKEFLSNVHFK</sequence>
<keyword evidence="2" id="KW-0813">Transport</keyword>
<gene>
    <name evidence="8" type="ORF">FF104_10390</name>
</gene>
<dbReference type="GeneID" id="92944574"/>
<keyword evidence="3" id="KW-1003">Cell membrane</keyword>
<dbReference type="GO" id="GO:0005886">
    <property type="term" value="C:plasma membrane"/>
    <property type="evidence" value="ECO:0007669"/>
    <property type="project" value="UniProtKB-SubCell"/>
</dbReference>
<dbReference type="Pfam" id="PF00005">
    <property type="entry name" value="ABC_tran"/>
    <property type="match status" value="1"/>
</dbReference>
<dbReference type="GO" id="GO:0016887">
    <property type="term" value="F:ATP hydrolysis activity"/>
    <property type="evidence" value="ECO:0007669"/>
    <property type="project" value="InterPro"/>
</dbReference>
<dbReference type="GO" id="GO:0005524">
    <property type="term" value="F:ATP binding"/>
    <property type="evidence" value="ECO:0007669"/>
    <property type="project" value="UniProtKB-KW"/>
</dbReference>
<evidence type="ECO:0000256" key="5">
    <source>
        <dbReference type="ARBA" id="ARBA00022840"/>
    </source>
</evidence>
<dbReference type="CDD" id="cd03262">
    <property type="entry name" value="ABC_HisP_GlnQ"/>
    <property type="match status" value="1"/>
</dbReference>
<dbReference type="AlphaFoldDB" id="A0AAP9REV7"/>
<evidence type="ECO:0000259" key="7">
    <source>
        <dbReference type="PROSITE" id="PS50893"/>
    </source>
</evidence>
<comment type="subcellular location">
    <subcellularLocation>
        <location evidence="1">Cell membrane</location>
        <topology evidence="1">Peripheral membrane protein</topology>
    </subcellularLocation>
</comment>
<evidence type="ECO:0000256" key="2">
    <source>
        <dbReference type="ARBA" id="ARBA00022448"/>
    </source>
</evidence>
<dbReference type="PANTHER" id="PTHR43166:SF35">
    <property type="entry name" value="L-CYSTINE IMPORT ATP-BINDING PROTEIN TCYN"/>
    <property type="match status" value="1"/>
</dbReference>
<name>A0AAP9REV7_CLOBU</name>
<dbReference type="GO" id="GO:0015424">
    <property type="term" value="F:ABC-type amino acid transporter activity"/>
    <property type="evidence" value="ECO:0007669"/>
    <property type="project" value="InterPro"/>
</dbReference>
<evidence type="ECO:0000256" key="3">
    <source>
        <dbReference type="ARBA" id="ARBA00022475"/>
    </source>
</evidence>